<dbReference type="InterPro" id="IPR014284">
    <property type="entry name" value="RNA_pol_sigma-70_dom"/>
</dbReference>
<evidence type="ECO:0000256" key="1">
    <source>
        <dbReference type="ARBA" id="ARBA00010641"/>
    </source>
</evidence>
<dbReference type="EMBL" id="BAAAYX010000003">
    <property type="protein sequence ID" value="GAA3697523.1"/>
    <property type="molecule type" value="Genomic_DNA"/>
</dbReference>
<feature type="region of interest" description="Disordered" evidence="6">
    <location>
        <begin position="127"/>
        <end position="160"/>
    </location>
</feature>
<proteinExistence type="inferred from homology"/>
<dbReference type="Pfam" id="PF08281">
    <property type="entry name" value="Sigma70_r4_2"/>
    <property type="match status" value="1"/>
</dbReference>
<dbReference type="Gene3D" id="1.10.10.10">
    <property type="entry name" value="Winged helix-like DNA-binding domain superfamily/Winged helix DNA-binding domain"/>
    <property type="match status" value="1"/>
</dbReference>
<dbReference type="Gene3D" id="1.10.1740.10">
    <property type="match status" value="1"/>
</dbReference>
<evidence type="ECO:0000259" key="8">
    <source>
        <dbReference type="Pfam" id="PF08281"/>
    </source>
</evidence>
<keyword evidence="5" id="KW-0804">Transcription</keyword>
<keyword evidence="10" id="KW-1185">Reference proteome</keyword>
<dbReference type="SUPFAM" id="SSF88659">
    <property type="entry name" value="Sigma3 and sigma4 domains of RNA polymerase sigma factors"/>
    <property type="match status" value="1"/>
</dbReference>
<dbReference type="PANTHER" id="PTHR43133:SF8">
    <property type="entry name" value="RNA POLYMERASE SIGMA FACTOR HI_1459-RELATED"/>
    <property type="match status" value="1"/>
</dbReference>
<evidence type="ECO:0000256" key="3">
    <source>
        <dbReference type="ARBA" id="ARBA00023082"/>
    </source>
</evidence>
<evidence type="ECO:0000256" key="2">
    <source>
        <dbReference type="ARBA" id="ARBA00023015"/>
    </source>
</evidence>
<protein>
    <submittedName>
        <fullName evidence="9">RNA polymerase sigma factor</fullName>
    </submittedName>
</protein>
<feature type="region of interest" description="Disordered" evidence="6">
    <location>
        <begin position="1"/>
        <end position="38"/>
    </location>
</feature>
<evidence type="ECO:0000256" key="6">
    <source>
        <dbReference type="SAM" id="MobiDB-lite"/>
    </source>
</evidence>
<dbReference type="PANTHER" id="PTHR43133">
    <property type="entry name" value="RNA POLYMERASE ECF-TYPE SIGMA FACTO"/>
    <property type="match status" value="1"/>
</dbReference>
<dbReference type="InterPro" id="IPR039425">
    <property type="entry name" value="RNA_pol_sigma-70-like"/>
</dbReference>
<keyword evidence="3" id="KW-0731">Sigma factor</keyword>
<feature type="domain" description="RNA polymerase sigma factor 70 region 4 type 2" evidence="8">
    <location>
        <begin position="163"/>
        <end position="215"/>
    </location>
</feature>
<gene>
    <name evidence="9" type="ORF">GCM10022204_11940</name>
</gene>
<evidence type="ECO:0000256" key="5">
    <source>
        <dbReference type="ARBA" id="ARBA00023163"/>
    </source>
</evidence>
<dbReference type="NCBIfam" id="TIGR02937">
    <property type="entry name" value="sigma70-ECF"/>
    <property type="match status" value="1"/>
</dbReference>
<evidence type="ECO:0000313" key="9">
    <source>
        <dbReference type="EMBL" id="GAA3697523.1"/>
    </source>
</evidence>
<dbReference type="InterPro" id="IPR013324">
    <property type="entry name" value="RNA_pol_sigma_r3/r4-like"/>
</dbReference>
<dbReference type="InterPro" id="IPR036388">
    <property type="entry name" value="WH-like_DNA-bd_sf"/>
</dbReference>
<evidence type="ECO:0000259" key="7">
    <source>
        <dbReference type="Pfam" id="PF04542"/>
    </source>
</evidence>
<dbReference type="CDD" id="cd06171">
    <property type="entry name" value="Sigma70_r4"/>
    <property type="match status" value="1"/>
</dbReference>
<comment type="similarity">
    <text evidence="1">Belongs to the sigma-70 factor family. ECF subfamily.</text>
</comment>
<dbReference type="InterPro" id="IPR013249">
    <property type="entry name" value="RNA_pol_sigma70_r4_t2"/>
</dbReference>
<dbReference type="Proteomes" id="UP001500051">
    <property type="component" value="Unassembled WGS sequence"/>
</dbReference>
<dbReference type="SUPFAM" id="SSF88946">
    <property type="entry name" value="Sigma2 domain of RNA polymerase sigma factors"/>
    <property type="match status" value="1"/>
</dbReference>
<organism evidence="9 10">
    <name type="scientific">Microlunatus aurantiacus</name>
    <dbReference type="NCBI Taxonomy" id="446786"/>
    <lineage>
        <taxon>Bacteria</taxon>
        <taxon>Bacillati</taxon>
        <taxon>Actinomycetota</taxon>
        <taxon>Actinomycetes</taxon>
        <taxon>Propionibacteriales</taxon>
        <taxon>Propionibacteriaceae</taxon>
        <taxon>Microlunatus</taxon>
    </lineage>
</organism>
<keyword evidence="4" id="KW-0238">DNA-binding</keyword>
<name>A0ABP7D0E2_9ACTN</name>
<sequence length="223" mass="24949">MTELVVGGDVDGSPELGDTTPRPDAAGATRLSGGPDFSETTWVSRAQDGDPSAFEHLVRAYEAELFRLAYRMLNDRGEAEDTIQETFVVVWRQLPTLNDAQAFRAWIYHIATRRCLNVLRRRSRQRTEVTRGDDFEAETLPHTRTDDSGDSPETAVTTAAQRQSLEDVLGTLPHEQQACWVLHELHDLTYPEIAYATGVPLSTVRGRIARARQNLAKGMAAWR</sequence>
<dbReference type="Pfam" id="PF04542">
    <property type="entry name" value="Sigma70_r2"/>
    <property type="match status" value="1"/>
</dbReference>
<evidence type="ECO:0000256" key="4">
    <source>
        <dbReference type="ARBA" id="ARBA00023125"/>
    </source>
</evidence>
<evidence type="ECO:0000313" key="10">
    <source>
        <dbReference type="Proteomes" id="UP001500051"/>
    </source>
</evidence>
<dbReference type="RefSeq" id="WP_344811390.1">
    <property type="nucleotide sequence ID" value="NZ_BAAAYX010000003.1"/>
</dbReference>
<feature type="domain" description="RNA polymerase sigma-70 region 2" evidence="7">
    <location>
        <begin position="57"/>
        <end position="124"/>
    </location>
</feature>
<feature type="compositionally biased region" description="Basic and acidic residues" evidence="6">
    <location>
        <begin position="127"/>
        <end position="147"/>
    </location>
</feature>
<dbReference type="InterPro" id="IPR013325">
    <property type="entry name" value="RNA_pol_sigma_r2"/>
</dbReference>
<accession>A0ABP7D0E2</accession>
<dbReference type="InterPro" id="IPR007627">
    <property type="entry name" value="RNA_pol_sigma70_r2"/>
</dbReference>
<comment type="caution">
    <text evidence="9">The sequence shown here is derived from an EMBL/GenBank/DDBJ whole genome shotgun (WGS) entry which is preliminary data.</text>
</comment>
<keyword evidence="2" id="KW-0805">Transcription regulation</keyword>
<reference evidence="10" key="1">
    <citation type="journal article" date="2019" name="Int. J. Syst. Evol. Microbiol.">
        <title>The Global Catalogue of Microorganisms (GCM) 10K type strain sequencing project: providing services to taxonomists for standard genome sequencing and annotation.</title>
        <authorList>
            <consortium name="The Broad Institute Genomics Platform"/>
            <consortium name="The Broad Institute Genome Sequencing Center for Infectious Disease"/>
            <person name="Wu L."/>
            <person name="Ma J."/>
        </authorList>
    </citation>
    <scope>NUCLEOTIDE SEQUENCE [LARGE SCALE GENOMIC DNA]</scope>
    <source>
        <strain evidence="10">JCM 16548</strain>
    </source>
</reference>